<sequence>MNVFIVALGPELLFAAGGSGQDCRLYSLLAPARPERPDSRAPLRCGQRPNHLRRATPQRPIQRHERAATSKALAGIDEQRVKTNSRTLQPRLPTRSIRRGTRERISIDRRCLAAPQKLEGADARAAPTSDRLIFKSTSDTCVPFNPQIKVTMSANQPELINLAGDGEEIIFVREEIDLASSSSEDVDEGDVEMVDVSSEADRDIEDNGAAGAGNQPRVHAVAAIALAIPVSRQRRRGGRAGRAPGTMSQVPGHSPTWYDQAVSSLSEEAMETDGELEDDPANADEEAASLEGERAADGEAVAEEEAAGANNEAEEPQGARYARAFPLAPQEGEEPAGTYDDLTTEESRDAYERTLMGHPVLTGLLMRCEHVVVRYFQYDDVSWVSSCCGWTTRGHGAREVTLHLVGLSEALDDHLTTCPLCDRAVGRSRRPAEQCELYALVVLLNEDDTEEGMVFNSDKKNVCEKWMLLRRCACEDIILYRAVAH</sequence>
<evidence type="ECO:0000313" key="2">
    <source>
        <dbReference type="EMBL" id="CAB0031639.1"/>
    </source>
</evidence>
<feature type="compositionally biased region" description="Acidic residues" evidence="1">
    <location>
        <begin position="268"/>
        <end position="288"/>
    </location>
</feature>
<name>A0A6H5I345_9HYME</name>
<evidence type="ECO:0000313" key="3">
    <source>
        <dbReference type="Proteomes" id="UP000479190"/>
    </source>
</evidence>
<gene>
    <name evidence="2" type="ORF">TBRA_LOCUS3606</name>
</gene>
<proteinExistence type="predicted"/>
<evidence type="ECO:0000256" key="1">
    <source>
        <dbReference type="SAM" id="MobiDB-lite"/>
    </source>
</evidence>
<accession>A0A6H5I345</accession>
<reference evidence="2 3" key="1">
    <citation type="submission" date="2020-02" db="EMBL/GenBank/DDBJ databases">
        <authorList>
            <person name="Ferguson B K."/>
        </authorList>
    </citation>
    <scope>NUCLEOTIDE SEQUENCE [LARGE SCALE GENOMIC DNA]</scope>
</reference>
<dbReference type="Proteomes" id="UP000479190">
    <property type="component" value="Unassembled WGS sequence"/>
</dbReference>
<keyword evidence="3" id="KW-1185">Reference proteome</keyword>
<feature type="compositionally biased region" description="Low complexity" evidence="1">
    <location>
        <begin position="307"/>
        <end position="319"/>
    </location>
</feature>
<feature type="region of interest" description="Disordered" evidence="1">
    <location>
        <begin position="233"/>
        <end position="319"/>
    </location>
</feature>
<dbReference type="EMBL" id="CADCXV010000649">
    <property type="protein sequence ID" value="CAB0031639.1"/>
    <property type="molecule type" value="Genomic_DNA"/>
</dbReference>
<protein>
    <submittedName>
        <fullName evidence="2">Uncharacterized protein</fullName>
    </submittedName>
</protein>
<feature type="region of interest" description="Disordered" evidence="1">
    <location>
        <begin position="35"/>
        <end position="65"/>
    </location>
</feature>
<dbReference type="AlphaFoldDB" id="A0A6H5I345"/>
<organism evidence="2 3">
    <name type="scientific">Trichogramma brassicae</name>
    <dbReference type="NCBI Taxonomy" id="86971"/>
    <lineage>
        <taxon>Eukaryota</taxon>
        <taxon>Metazoa</taxon>
        <taxon>Ecdysozoa</taxon>
        <taxon>Arthropoda</taxon>
        <taxon>Hexapoda</taxon>
        <taxon>Insecta</taxon>
        <taxon>Pterygota</taxon>
        <taxon>Neoptera</taxon>
        <taxon>Endopterygota</taxon>
        <taxon>Hymenoptera</taxon>
        <taxon>Apocrita</taxon>
        <taxon>Proctotrupomorpha</taxon>
        <taxon>Chalcidoidea</taxon>
        <taxon>Trichogrammatidae</taxon>
        <taxon>Trichogramma</taxon>
    </lineage>
</organism>